<dbReference type="NCBIfam" id="TIGR01428">
    <property type="entry name" value="HAD_type_II"/>
    <property type="match status" value="1"/>
</dbReference>
<dbReference type="SFLD" id="SFLDG01129">
    <property type="entry name" value="C1.5:_HAD__Beta-PGM__Phosphata"/>
    <property type="match status" value="1"/>
</dbReference>
<organism evidence="2">
    <name type="scientific">Psilocybe cubensis</name>
    <name type="common">Psychedelic mushroom</name>
    <name type="synonym">Stropharia cubensis</name>
    <dbReference type="NCBI Taxonomy" id="181762"/>
    <lineage>
        <taxon>Eukaryota</taxon>
        <taxon>Fungi</taxon>
        <taxon>Dikarya</taxon>
        <taxon>Basidiomycota</taxon>
        <taxon>Agaricomycotina</taxon>
        <taxon>Agaricomycetes</taxon>
        <taxon>Agaricomycetidae</taxon>
        <taxon>Agaricales</taxon>
        <taxon>Agaricineae</taxon>
        <taxon>Strophariaceae</taxon>
        <taxon>Psilocybe</taxon>
    </lineage>
</organism>
<dbReference type="InterPro" id="IPR051540">
    <property type="entry name" value="S-2-haloacid_dehalogenase"/>
</dbReference>
<sequence>MAPIEALLFDVFGTVVDWRGHVVATLQALGARYGAELEGTDWGKFAQDWWSECLKEIGRIATGTSQGSLNSDILHKQILDEQLNKPEWAHVGRLWDETARQSINFSLHRLSGWPDTVDGLHELRKHTITAALSNGNVRLLVDMAKFAGLPWDMIFSTEFFDTFKPNPKAYIDAARHLSLPPEHCALVAAHIYDLRAAAKVGMRSVYIRRPGEDIDPSTGEYVDVKTKENGGDVDYVVGTFLELADVVKRVNAGK</sequence>
<dbReference type="PRINTS" id="PR00413">
    <property type="entry name" value="HADHALOGNASE"/>
</dbReference>
<evidence type="ECO:0008006" key="3">
    <source>
        <dbReference type="Google" id="ProtNLM"/>
    </source>
</evidence>
<reference evidence="2" key="1">
    <citation type="submission" date="2021-02" db="EMBL/GenBank/DDBJ databases">
        <title>Psilocybe cubensis genome.</title>
        <authorList>
            <person name="Mckernan K.J."/>
            <person name="Crawford S."/>
            <person name="Trippe A."/>
            <person name="Kane L.T."/>
            <person name="Mclaughlin S."/>
        </authorList>
    </citation>
    <scope>NUCLEOTIDE SEQUENCE [LARGE SCALE GENOMIC DNA]</scope>
    <source>
        <strain evidence="2">MGC-MH-2018</strain>
    </source>
</reference>
<dbReference type="InterPro" id="IPR006439">
    <property type="entry name" value="HAD-SF_hydro_IA"/>
</dbReference>
<dbReference type="Pfam" id="PF00702">
    <property type="entry name" value="Hydrolase"/>
    <property type="match status" value="1"/>
</dbReference>
<dbReference type="GO" id="GO:0019120">
    <property type="term" value="F:hydrolase activity, acting on acid halide bonds, in C-halide compounds"/>
    <property type="evidence" value="ECO:0007669"/>
    <property type="project" value="InterPro"/>
</dbReference>
<dbReference type="SFLD" id="SFLDS00003">
    <property type="entry name" value="Haloacid_Dehalogenase"/>
    <property type="match status" value="1"/>
</dbReference>
<dbReference type="OrthoDB" id="2363873at2759"/>
<comment type="caution">
    <text evidence="2">The sequence shown here is derived from an EMBL/GenBank/DDBJ whole genome shotgun (WGS) entry which is preliminary data.</text>
</comment>
<protein>
    <recommendedName>
        <fullName evidence="3">Haloacid dehalogenase</fullName>
    </recommendedName>
</protein>
<dbReference type="GO" id="GO:0016791">
    <property type="term" value="F:phosphatase activity"/>
    <property type="evidence" value="ECO:0007669"/>
    <property type="project" value="UniProtKB-ARBA"/>
</dbReference>
<dbReference type="PANTHER" id="PTHR43316:SF3">
    <property type="entry name" value="HALOACID DEHALOGENASE, TYPE II (AFU_ORTHOLOGUE AFUA_2G07750)-RELATED"/>
    <property type="match status" value="1"/>
</dbReference>
<evidence type="ECO:0000313" key="2">
    <source>
        <dbReference type="EMBL" id="KAG5167052.1"/>
    </source>
</evidence>
<dbReference type="AlphaFoldDB" id="A0A8H7XUE4"/>
<name>A0A8H7XUE4_PSICU</name>
<accession>A0A8H7XUE4</accession>
<dbReference type="InterPro" id="IPR006328">
    <property type="entry name" value="2-HAD"/>
</dbReference>
<dbReference type="PANTHER" id="PTHR43316">
    <property type="entry name" value="HYDROLASE, HALOACID DELAHOGENASE-RELATED"/>
    <property type="match status" value="1"/>
</dbReference>
<dbReference type="NCBIfam" id="TIGR01493">
    <property type="entry name" value="HAD-SF-IA-v2"/>
    <property type="match status" value="1"/>
</dbReference>
<gene>
    <name evidence="2" type="ORF">JR316_007389</name>
</gene>
<dbReference type="InterPro" id="IPR036412">
    <property type="entry name" value="HAD-like_sf"/>
</dbReference>
<proteinExistence type="predicted"/>
<dbReference type="Gene3D" id="3.40.50.1000">
    <property type="entry name" value="HAD superfamily/HAD-like"/>
    <property type="match status" value="1"/>
</dbReference>
<dbReference type="InterPro" id="IPR023214">
    <property type="entry name" value="HAD_sf"/>
</dbReference>
<dbReference type="Gene3D" id="1.10.150.750">
    <property type="match status" value="1"/>
</dbReference>
<dbReference type="EMBL" id="JAFIQS010000007">
    <property type="protein sequence ID" value="KAG5167052.1"/>
    <property type="molecule type" value="Genomic_DNA"/>
</dbReference>
<dbReference type="SUPFAM" id="SSF56784">
    <property type="entry name" value="HAD-like"/>
    <property type="match status" value="1"/>
</dbReference>
<keyword evidence="1" id="KW-0378">Hydrolase</keyword>
<evidence type="ECO:0000256" key="1">
    <source>
        <dbReference type="ARBA" id="ARBA00022801"/>
    </source>
</evidence>